<proteinExistence type="predicted"/>
<protein>
    <submittedName>
        <fullName evidence="1">Ubiquitin-like modifier-activating enzyme atg7</fullName>
    </submittedName>
</protein>
<dbReference type="Proteomes" id="UP000554482">
    <property type="component" value="Unassembled WGS sequence"/>
</dbReference>
<dbReference type="OrthoDB" id="338614at2759"/>
<sequence>MLMAWGVWKITLLDKAAVKSLNRLFPAVEAEAIVMAIPMPGHPVSTQEDDGVLEDCRHLQDLIASHDAIILLTDTRESRWLPSLFCANANKL</sequence>
<accession>A0A7J6VEH0</accession>
<evidence type="ECO:0000313" key="1">
    <source>
        <dbReference type="EMBL" id="KAF5182615.1"/>
    </source>
</evidence>
<keyword evidence="2" id="KW-1185">Reference proteome</keyword>
<reference evidence="1 2" key="1">
    <citation type="submission" date="2020-06" db="EMBL/GenBank/DDBJ databases">
        <title>Transcriptomic and genomic resources for Thalictrum thalictroides and T. hernandezii: Facilitating candidate gene discovery in an emerging model plant lineage.</title>
        <authorList>
            <person name="Arias T."/>
            <person name="Riano-Pachon D.M."/>
            <person name="Di Stilio V.S."/>
        </authorList>
    </citation>
    <scope>NUCLEOTIDE SEQUENCE [LARGE SCALE GENOMIC DNA]</scope>
    <source>
        <strain evidence="2">cv. WT478/WT964</strain>
        <tissue evidence="1">Leaves</tissue>
    </source>
</reference>
<dbReference type="GO" id="GO:0008641">
    <property type="term" value="F:ubiquitin-like modifier activating enzyme activity"/>
    <property type="evidence" value="ECO:0007669"/>
    <property type="project" value="InterPro"/>
</dbReference>
<evidence type="ECO:0000313" key="2">
    <source>
        <dbReference type="Proteomes" id="UP000554482"/>
    </source>
</evidence>
<organism evidence="1 2">
    <name type="scientific">Thalictrum thalictroides</name>
    <name type="common">Rue-anemone</name>
    <name type="synonym">Anemone thalictroides</name>
    <dbReference type="NCBI Taxonomy" id="46969"/>
    <lineage>
        <taxon>Eukaryota</taxon>
        <taxon>Viridiplantae</taxon>
        <taxon>Streptophyta</taxon>
        <taxon>Embryophyta</taxon>
        <taxon>Tracheophyta</taxon>
        <taxon>Spermatophyta</taxon>
        <taxon>Magnoliopsida</taxon>
        <taxon>Ranunculales</taxon>
        <taxon>Ranunculaceae</taxon>
        <taxon>Thalictroideae</taxon>
        <taxon>Thalictrum</taxon>
    </lineage>
</organism>
<dbReference type="Gene3D" id="3.40.50.720">
    <property type="entry name" value="NAD(P)-binding Rossmann-like Domain"/>
    <property type="match status" value="1"/>
</dbReference>
<dbReference type="InterPro" id="IPR035985">
    <property type="entry name" value="Ubiquitin-activating_enz"/>
</dbReference>
<gene>
    <name evidence="1" type="ORF">FRX31_027797</name>
</gene>
<dbReference type="AlphaFoldDB" id="A0A7J6VEH0"/>
<dbReference type="EMBL" id="JABWDY010034517">
    <property type="protein sequence ID" value="KAF5182615.1"/>
    <property type="molecule type" value="Genomic_DNA"/>
</dbReference>
<comment type="caution">
    <text evidence="1">The sequence shown here is derived from an EMBL/GenBank/DDBJ whole genome shotgun (WGS) entry which is preliminary data.</text>
</comment>
<dbReference type="SUPFAM" id="SSF69572">
    <property type="entry name" value="Activating enzymes of the ubiquitin-like proteins"/>
    <property type="match status" value="1"/>
</dbReference>
<name>A0A7J6VEH0_THATH</name>